<comment type="caution">
    <text evidence="2">The sequence shown here is derived from an EMBL/GenBank/DDBJ whole genome shotgun (WGS) entry which is preliminary data.</text>
</comment>
<name>A0A853CR16_9MICO</name>
<dbReference type="RefSeq" id="WP_179604050.1">
    <property type="nucleotide sequence ID" value="NZ_BAABEH010000001.1"/>
</dbReference>
<dbReference type="AlphaFoldDB" id="A0A853CR16"/>
<feature type="transmembrane region" description="Helical" evidence="1">
    <location>
        <begin position="6"/>
        <end position="26"/>
    </location>
</feature>
<keyword evidence="1" id="KW-1133">Transmembrane helix</keyword>
<keyword evidence="1" id="KW-0812">Transmembrane</keyword>
<protein>
    <submittedName>
        <fullName evidence="2">Uncharacterized protein</fullName>
    </submittedName>
</protein>
<keyword evidence="1" id="KW-0472">Membrane</keyword>
<organism evidence="2 3">
    <name type="scientific">Leifsonia shinshuensis</name>
    <dbReference type="NCBI Taxonomy" id="150026"/>
    <lineage>
        <taxon>Bacteria</taxon>
        <taxon>Bacillati</taxon>
        <taxon>Actinomycetota</taxon>
        <taxon>Actinomycetes</taxon>
        <taxon>Micrococcales</taxon>
        <taxon>Microbacteriaceae</taxon>
        <taxon>Leifsonia</taxon>
    </lineage>
</organism>
<sequence>MPTGYLWLGVAFAAASVIAIVVWIVVERRRGTRAASARARSAAWSVGTTNNLAELHGAVLSRVTFDGSDPQLEFEKDLRLVVTLTRWPALVVGNRVLRFGHAEYRVRLAELLGDRVRSARTSIDDEVVLELSRGSLLIEP</sequence>
<dbReference type="EMBL" id="JACCFL010000001">
    <property type="protein sequence ID" value="NYJ21931.1"/>
    <property type="molecule type" value="Genomic_DNA"/>
</dbReference>
<dbReference type="Proteomes" id="UP000578352">
    <property type="component" value="Unassembled WGS sequence"/>
</dbReference>
<proteinExistence type="predicted"/>
<evidence type="ECO:0000313" key="3">
    <source>
        <dbReference type="Proteomes" id="UP000578352"/>
    </source>
</evidence>
<gene>
    <name evidence="2" type="ORF">HNR13_000218</name>
</gene>
<evidence type="ECO:0000256" key="1">
    <source>
        <dbReference type="SAM" id="Phobius"/>
    </source>
</evidence>
<evidence type="ECO:0000313" key="2">
    <source>
        <dbReference type="EMBL" id="NYJ21931.1"/>
    </source>
</evidence>
<reference evidence="2 3" key="1">
    <citation type="submission" date="2020-07" db="EMBL/GenBank/DDBJ databases">
        <title>Sequencing the genomes of 1000 actinobacteria strains.</title>
        <authorList>
            <person name="Klenk H.-P."/>
        </authorList>
    </citation>
    <scope>NUCLEOTIDE SEQUENCE [LARGE SCALE GENOMIC DNA]</scope>
    <source>
        <strain evidence="2 3">DSM 15165</strain>
    </source>
</reference>
<accession>A0A853CR16</accession>